<dbReference type="AlphaFoldDB" id="A0AAQ2HG64"/>
<evidence type="ECO:0000256" key="2">
    <source>
        <dbReference type="SAM" id="Phobius"/>
    </source>
</evidence>
<dbReference type="EMBL" id="SOFY01000031">
    <property type="protein sequence ID" value="TFC48873.1"/>
    <property type="molecule type" value="Genomic_DNA"/>
</dbReference>
<evidence type="ECO:0000313" key="3">
    <source>
        <dbReference type="EMBL" id="TFC48873.1"/>
    </source>
</evidence>
<keyword evidence="2" id="KW-0472">Membrane</keyword>
<gene>
    <name evidence="3" type="ORF">E3O49_06590</name>
</gene>
<evidence type="ECO:0000256" key="1">
    <source>
        <dbReference type="SAM" id="MobiDB-lite"/>
    </source>
</evidence>
<keyword evidence="4" id="KW-1185">Reference proteome</keyword>
<sequence>MMWGYDGGMGWAWFFGLLVIIGIALLIVLAVRLSAGPAAGPSAGPPAGPARENGTPGRSRARQILDERFAKGELTVEQYREQIRALGEGGE</sequence>
<proteinExistence type="predicted"/>
<feature type="region of interest" description="Disordered" evidence="1">
    <location>
        <begin position="37"/>
        <end position="59"/>
    </location>
</feature>
<keyword evidence="2" id="KW-1133">Transmembrane helix</keyword>
<reference evidence="3 4" key="1">
    <citation type="submission" date="2019-03" db="EMBL/GenBank/DDBJ databases">
        <title>Genomics of glacier-inhabiting Cryobacterium strains.</title>
        <authorList>
            <person name="Liu Q."/>
            <person name="Xin Y.-H."/>
        </authorList>
    </citation>
    <scope>NUCLEOTIDE SEQUENCE [LARGE SCALE GENOMIC DNA]</scope>
    <source>
        <strain evidence="4">TMT1-22</strain>
    </source>
</reference>
<dbReference type="Proteomes" id="UP000297403">
    <property type="component" value="Unassembled WGS sequence"/>
</dbReference>
<feature type="transmembrane region" description="Helical" evidence="2">
    <location>
        <begin position="12"/>
        <end position="31"/>
    </location>
</feature>
<dbReference type="RefSeq" id="WP_134434472.1">
    <property type="nucleotide sequence ID" value="NZ_SOFY01000031.1"/>
</dbReference>
<comment type="caution">
    <text evidence="3">The sequence shown here is derived from an EMBL/GenBank/DDBJ whole genome shotgun (WGS) entry which is preliminary data.</text>
</comment>
<protein>
    <submittedName>
        <fullName evidence="3">SHOCT domain-containing protein</fullName>
    </submittedName>
</protein>
<accession>A0AAQ2HG64</accession>
<name>A0AAQ2HG64_9MICO</name>
<evidence type="ECO:0000313" key="4">
    <source>
        <dbReference type="Proteomes" id="UP000297403"/>
    </source>
</evidence>
<organism evidence="3 4">
    <name type="scientific">Cryobacterium shii</name>
    <dbReference type="NCBI Taxonomy" id="1259235"/>
    <lineage>
        <taxon>Bacteria</taxon>
        <taxon>Bacillati</taxon>
        <taxon>Actinomycetota</taxon>
        <taxon>Actinomycetes</taxon>
        <taxon>Micrococcales</taxon>
        <taxon>Microbacteriaceae</taxon>
        <taxon>Cryobacterium</taxon>
    </lineage>
</organism>
<keyword evidence="2" id="KW-0812">Transmembrane</keyword>